<keyword evidence="1" id="KW-0489">Methyltransferase</keyword>
<dbReference type="PIRSF" id="PIRSF017393">
    <property type="entry name" value="MTase_SAV2177"/>
    <property type="match status" value="1"/>
</dbReference>
<dbReference type="SUPFAM" id="SSF53335">
    <property type="entry name" value="S-adenosyl-L-methionine-dependent methyltransferases"/>
    <property type="match status" value="1"/>
</dbReference>
<dbReference type="RefSeq" id="WP_209241483.1">
    <property type="nucleotide sequence ID" value="NZ_JADKMA010000124.1"/>
</dbReference>
<dbReference type="GO" id="GO:0032259">
    <property type="term" value="P:methylation"/>
    <property type="evidence" value="ECO:0007669"/>
    <property type="project" value="UniProtKB-KW"/>
</dbReference>
<evidence type="ECO:0000313" key="1">
    <source>
        <dbReference type="EMBL" id="MBO8194379.1"/>
    </source>
</evidence>
<protein>
    <submittedName>
        <fullName evidence="1">SAM-dependent methyltransferase</fullName>
    </submittedName>
</protein>
<dbReference type="EMBL" id="JADKMA010000124">
    <property type="protein sequence ID" value="MBO8194379.1"/>
    <property type="molecule type" value="Genomic_DNA"/>
</dbReference>
<keyword evidence="2" id="KW-1185">Reference proteome</keyword>
<dbReference type="InterPro" id="IPR029063">
    <property type="entry name" value="SAM-dependent_MTases_sf"/>
</dbReference>
<gene>
    <name evidence="1" type="ORF">ITI46_22330</name>
</gene>
<accession>A0ABS3XGG2</accession>
<keyword evidence="1" id="KW-0808">Transferase</keyword>
<dbReference type="InterPro" id="IPR006764">
    <property type="entry name" value="SAM_dep_MeTrfase_SAV2177_type"/>
</dbReference>
<dbReference type="Proteomes" id="UP001519064">
    <property type="component" value="Unassembled WGS sequence"/>
</dbReference>
<dbReference type="Pfam" id="PF04672">
    <property type="entry name" value="Methyltransf_19"/>
    <property type="match status" value="1"/>
</dbReference>
<dbReference type="Gene3D" id="3.40.50.150">
    <property type="entry name" value="Vaccinia Virus protein VP39"/>
    <property type="match status" value="1"/>
</dbReference>
<proteinExistence type="predicted"/>
<sequence length="275" mass="29917">MSEQGGAPPPIDTAKPHSARMYDYYLGGKTHYEADVQAAEAVVAKLPEIVTAARANRDFMIRVTRTLAAEYGVRQFLDIGSGIPTEPNLHQVAQSVAPEARVVYTDNDPIVLQYAQALLHSTPEGRTAYLHADVTKPESLLEAAELHATLDLERPVAVSVNALVHFIPDEQGPDRILRALVDRLAPGSFLSLSHGIADVPEQDGVDRINAVVDIYRRNGTVLAPRSREQVTGFFDGLELLDPGITQVHLWRPDTDPHGGLPEGTLTLYAGVARKP</sequence>
<comment type="caution">
    <text evidence="1">The sequence shown here is derived from an EMBL/GenBank/DDBJ whole genome shotgun (WGS) entry which is preliminary data.</text>
</comment>
<reference evidence="1 2" key="1">
    <citation type="submission" date="2020-11" db="EMBL/GenBank/DDBJ databases">
        <title>Streptomyces spirodelae sp. nov., isolated from duckweed.</title>
        <authorList>
            <person name="Saimee Y."/>
            <person name="Duangmal K."/>
        </authorList>
    </citation>
    <scope>NUCLEOTIDE SEQUENCE [LARGE SCALE GENOMIC DNA]</scope>
    <source>
        <strain evidence="1 2">S16-07</strain>
    </source>
</reference>
<organism evidence="1 2">
    <name type="scientific">Streptomyces oryzae</name>
    <dbReference type="NCBI Taxonomy" id="1434886"/>
    <lineage>
        <taxon>Bacteria</taxon>
        <taxon>Bacillati</taxon>
        <taxon>Actinomycetota</taxon>
        <taxon>Actinomycetes</taxon>
        <taxon>Kitasatosporales</taxon>
        <taxon>Streptomycetaceae</taxon>
        <taxon>Streptomyces</taxon>
    </lineage>
</organism>
<dbReference type="GO" id="GO:0008168">
    <property type="term" value="F:methyltransferase activity"/>
    <property type="evidence" value="ECO:0007669"/>
    <property type="project" value="UniProtKB-KW"/>
</dbReference>
<name>A0ABS3XGG2_9ACTN</name>
<evidence type="ECO:0000313" key="2">
    <source>
        <dbReference type="Proteomes" id="UP001519064"/>
    </source>
</evidence>